<dbReference type="AlphaFoldDB" id="A0AAQ3MLC8"/>
<evidence type="ECO:0000313" key="2">
    <source>
        <dbReference type="EMBL" id="WVY93287.1"/>
    </source>
</evidence>
<evidence type="ECO:0000256" key="1">
    <source>
        <dbReference type="SAM" id="MobiDB-lite"/>
    </source>
</evidence>
<protein>
    <submittedName>
        <fullName evidence="2">Uncharacterized protein</fullName>
    </submittedName>
</protein>
<accession>A0AAQ3MLC8</accession>
<organism evidence="2 3">
    <name type="scientific">Vigna mungo</name>
    <name type="common">Black gram</name>
    <name type="synonym">Phaseolus mungo</name>
    <dbReference type="NCBI Taxonomy" id="3915"/>
    <lineage>
        <taxon>Eukaryota</taxon>
        <taxon>Viridiplantae</taxon>
        <taxon>Streptophyta</taxon>
        <taxon>Embryophyta</taxon>
        <taxon>Tracheophyta</taxon>
        <taxon>Spermatophyta</taxon>
        <taxon>Magnoliopsida</taxon>
        <taxon>eudicotyledons</taxon>
        <taxon>Gunneridae</taxon>
        <taxon>Pentapetalae</taxon>
        <taxon>rosids</taxon>
        <taxon>fabids</taxon>
        <taxon>Fabales</taxon>
        <taxon>Fabaceae</taxon>
        <taxon>Papilionoideae</taxon>
        <taxon>50 kb inversion clade</taxon>
        <taxon>NPAAA clade</taxon>
        <taxon>indigoferoid/millettioid clade</taxon>
        <taxon>Phaseoleae</taxon>
        <taxon>Vigna</taxon>
    </lineage>
</organism>
<keyword evidence="3" id="KW-1185">Reference proteome</keyword>
<name>A0AAQ3MLC8_VIGMU</name>
<dbReference type="Proteomes" id="UP001374535">
    <property type="component" value="Chromosome 10"/>
</dbReference>
<feature type="region of interest" description="Disordered" evidence="1">
    <location>
        <begin position="110"/>
        <end position="137"/>
    </location>
</feature>
<feature type="compositionally biased region" description="Polar residues" evidence="1">
    <location>
        <begin position="110"/>
        <end position="133"/>
    </location>
</feature>
<dbReference type="EMBL" id="CP144691">
    <property type="protein sequence ID" value="WVY93287.1"/>
    <property type="molecule type" value="Genomic_DNA"/>
</dbReference>
<evidence type="ECO:0000313" key="3">
    <source>
        <dbReference type="Proteomes" id="UP001374535"/>
    </source>
</evidence>
<proteinExistence type="predicted"/>
<reference evidence="2 3" key="1">
    <citation type="journal article" date="2023" name="Life. Sci Alliance">
        <title>Evolutionary insights into 3D genome organization and epigenetic landscape of Vigna mungo.</title>
        <authorList>
            <person name="Junaid A."/>
            <person name="Singh B."/>
            <person name="Bhatia S."/>
        </authorList>
    </citation>
    <scope>NUCLEOTIDE SEQUENCE [LARGE SCALE GENOMIC DNA]</scope>
    <source>
        <strain evidence="2">Urdbean</strain>
    </source>
</reference>
<gene>
    <name evidence="2" type="ORF">V8G54_032375</name>
</gene>
<sequence length="164" mass="18549">MFLLFILSTKVKSFLQTREYLIRSFLSSDNPFLNEEPSQIPSFNKISKSDCLQPTKFSGEEPKTLFSSSFTEVAESRLCEQFLGLSHCFSFLLLKDSEFETLPLKGISTTWSPEDSKPSSGEKVSSNFPTSTDNRLHRHPLGNISMCMISISNILQKNQHKNGN</sequence>